<evidence type="ECO:0000313" key="2">
    <source>
        <dbReference type="Proteomes" id="UP000007819"/>
    </source>
</evidence>
<dbReference type="RefSeq" id="XP_016657847.1">
    <property type="nucleotide sequence ID" value="XM_016802358.1"/>
</dbReference>
<dbReference type="OrthoDB" id="6612884at2759"/>
<dbReference type="GeneID" id="107883040"/>
<accession>A0A8R2D272</accession>
<dbReference type="AlphaFoldDB" id="A0A8R2D272"/>
<dbReference type="Proteomes" id="UP000007819">
    <property type="component" value="Chromosome A1"/>
</dbReference>
<reference evidence="1" key="2">
    <citation type="submission" date="2022-06" db="UniProtKB">
        <authorList>
            <consortium name="EnsemblMetazoa"/>
        </authorList>
    </citation>
    <scope>IDENTIFICATION</scope>
</reference>
<proteinExistence type="predicted"/>
<evidence type="ECO:0000313" key="1">
    <source>
        <dbReference type="EnsemblMetazoa" id="XP_016657847.1"/>
    </source>
</evidence>
<sequence length="160" mass="18204">MIRSFVVCIAVATFSRFDCKTVIHKSEGPDNIIENILSPQNETTPVLEADNPAIINDGKVITPQNKTTEFQKNVTSSIVQKNESAVVEHDRLRTDRKPKTRQVPLDVLEASGSTMVDDTNADQSYYQSPLMVYPFPMMNTYYPRYFPYTYPGYQGYPFFG</sequence>
<dbReference type="EnsemblMetazoa" id="XM_016802358.2">
    <property type="protein sequence ID" value="XP_016657847.1"/>
    <property type="gene ID" value="LOC107883040"/>
</dbReference>
<reference evidence="2" key="1">
    <citation type="submission" date="2010-06" db="EMBL/GenBank/DDBJ databases">
        <authorList>
            <person name="Jiang H."/>
            <person name="Abraham K."/>
            <person name="Ali S."/>
            <person name="Alsbrooks S.L."/>
            <person name="Anim B.N."/>
            <person name="Anosike U.S."/>
            <person name="Attaway T."/>
            <person name="Bandaranaike D.P."/>
            <person name="Battles P.K."/>
            <person name="Bell S.N."/>
            <person name="Bell A.V."/>
            <person name="Beltran B."/>
            <person name="Bickham C."/>
            <person name="Bustamante Y."/>
            <person name="Caleb T."/>
            <person name="Canada A."/>
            <person name="Cardenas V."/>
            <person name="Carter K."/>
            <person name="Chacko J."/>
            <person name="Chandrabose M.N."/>
            <person name="Chavez D."/>
            <person name="Chavez A."/>
            <person name="Chen L."/>
            <person name="Chu H.-S."/>
            <person name="Claassen K.J."/>
            <person name="Cockrell R."/>
            <person name="Collins M."/>
            <person name="Cooper J.A."/>
            <person name="Cree A."/>
            <person name="Curry S.M."/>
            <person name="Da Y."/>
            <person name="Dao M.D."/>
            <person name="Das B."/>
            <person name="Davila M.-L."/>
            <person name="Davy-Carroll L."/>
            <person name="Denson S."/>
            <person name="Dinh H."/>
            <person name="Ebong V.E."/>
            <person name="Edwards J.R."/>
            <person name="Egan A."/>
            <person name="El-Daye J."/>
            <person name="Escobedo L."/>
            <person name="Fernandez S."/>
            <person name="Fernando P.R."/>
            <person name="Flagg N."/>
            <person name="Forbes L.D."/>
            <person name="Fowler R.G."/>
            <person name="Fu Q."/>
            <person name="Gabisi R.A."/>
            <person name="Ganer J."/>
            <person name="Garbino Pronczuk A."/>
            <person name="Garcia R.M."/>
            <person name="Garner T."/>
            <person name="Garrett T.E."/>
            <person name="Gonzalez D.A."/>
            <person name="Hamid H."/>
            <person name="Hawkins E.S."/>
            <person name="Hirani K."/>
            <person name="Hogues M.E."/>
            <person name="Hollins B."/>
            <person name="Hsiao C.-H."/>
            <person name="Jabil R."/>
            <person name="James M.L."/>
            <person name="Jhangiani S.N."/>
            <person name="Johnson B."/>
            <person name="Johnson Q."/>
            <person name="Joshi V."/>
            <person name="Kalu J.B."/>
            <person name="Kam C."/>
            <person name="Kashfia A."/>
            <person name="Keebler J."/>
            <person name="Kisamo H."/>
            <person name="Kovar C.L."/>
            <person name="Lago L.A."/>
            <person name="Lai C.-Y."/>
            <person name="Laidlaw J."/>
            <person name="Lara F."/>
            <person name="Le T.-K."/>
            <person name="Lee S.L."/>
            <person name="Legall F.H."/>
            <person name="Lemon S.J."/>
            <person name="Lewis L.R."/>
            <person name="Li B."/>
            <person name="Liu Y."/>
            <person name="Liu Y.-S."/>
            <person name="Lopez J."/>
            <person name="Lozado R.J."/>
            <person name="Lu J."/>
            <person name="Madu R.C."/>
            <person name="Maheshwari M."/>
            <person name="Maheshwari R."/>
            <person name="Malloy K."/>
            <person name="Martinez E."/>
            <person name="Mathew T."/>
            <person name="Mercado I.C."/>
            <person name="Mercado C."/>
            <person name="Meyer B."/>
            <person name="Montgomery K."/>
            <person name="Morgan M.B."/>
            <person name="Munidasa M."/>
            <person name="Nazareth L.V."/>
            <person name="Nelson J."/>
            <person name="Ng B.M."/>
            <person name="Nguyen N.B."/>
            <person name="Nguyen P.Q."/>
            <person name="Nguyen T."/>
            <person name="Obregon M."/>
            <person name="Okwuonu G.O."/>
            <person name="Onwere C.G."/>
            <person name="Orozco G."/>
            <person name="Parra A."/>
            <person name="Patel S."/>
            <person name="Patil S."/>
            <person name="Perez A."/>
            <person name="Perez Y."/>
            <person name="Pham C."/>
            <person name="Primus E.L."/>
            <person name="Pu L.-L."/>
            <person name="Puazo M."/>
            <person name="Qin X."/>
            <person name="Quiroz J.B."/>
            <person name="Reese J."/>
            <person name="Richards S."/>
            <person name="Rives C.M."/>
            <person name="Robberts R."/>
            <person name="Ruiz S.J."/>
            <person name="Ruiz M.J."/>
            <person name="Santibanez J."/>
            <person name="Schneider B.W."/>
            <person name="Sisson I."/>
            <person name="Smith M."/>
            <person name="Sodergren E."/>
            <person name="Song X.-Z."/>
            <person name="Song B.B."/>
            <person name="Summersgill H."/>
            <person name="Thelus R."/>
            <person name="Thornton R.D."/>
            <person name="Trejos Z.Y."/>
            <person name="Usmani K."/>
            <person name="Vattathil S."/>
            <person name="Villasana D."/>
            <person name="Walker D.L."/>
            <person name="Wang S."/>
            <person name="Wang K."/>
            <person name="White C.S."/>
            <person name="Williams A.C."/>
            <person name="Williamson J."/>
            <person name="Wilson K."/>
            <person name="Woghiren I.O."/>
            <person name="Woodworth J.R."/>
            <person name="Worley K.C."/>
            <person name="Wright R.A."/>
            <person name="Wu W."/>
            <person name="Young L."/>
            <person name="Zhang L."/>
            <person name="Zhang J."/>
            <person name="Zhu Y."/>
            <person name="Muzny D.M."/>
            <person name="Weinstock G."/>
            <person name="Gibbs R.A."/>
        </authorList>
    </citation>
    <scope>NUCLEOTIDE SEQUENCE [LARGE SCALE GENOMIC DNA]</scope>
    <source>
        <strain evidence="2">LSR1</strain>
    </source>
</reference>
<keyword evidence="2" id="KW-1185">Reference proteome</keyword>
<protein>
    <submittedName>
        <fullName evidence="1">Uncharacterized protein</fullName>
    </submittedName>
</protein>
<dbReference type="KEGG" id="api:107883040"/>
<name>A0A8R2D272_ACYPI</name>
<organism evidence="1 2">
    <name type="scientific">Acyrthosiphon pisum</name>
    <name type="common">Pea aphid</name>
    <dbReference type="NCBI Taxonomy" id="7029"/>
    <lineage>
        <taxon>Eukaryota</taxon>
        <taxon>Metazoa</taxon>
        <taxon>Ecdysozoa</taxon>
        <taxon>Arthropoda</taxon>
        <taxon>Hexapoda</taxon>
        <taxon>Insecta</taxon>
        <taxon>Pterygota</taxon>
        <taxon>Neoptera</taxon>
        <taxon>Paraneoptera</taxon>
        <taxon>Hemiptera</taxon>
        <taxon>Sternorrhyncha</taxon>
        <taxon>Aphidomorpha</taxon>
        <taxon>Aphidoidea</taxon>
        <taxon>Aphididae</taxon>
        <taxon>Macrosiphini</taxon>
        <taxon>Acyrthosiphon</taxon>
    </lineage>
</organism>